<dbReference type="PANTHER" id="PTHR42756:SF1">
    <property type="entry name" value="TRANSCRIPTIONAL REPRESSOR OF EMRAB OPERON"/>
    <property type="match status" value="1"/>
</dbReference>
<comment type="caution">
    <text evidence="6">The sequence shown here is derived from an EMBL/GenBank/DDBJ whole genome shotgun (WGS) entry which is preliminary data.</text>
</comment>
<gene>
    <name evidence="6" type="ORF">BANIM336_01552</name>
</gene>
<evidence type="ECO:0000256" key="3">
    <source>
        <dbReference type="ARBA" id="ARBA00023163"/>
    </source>
</evidence>
<feature type="compositionally biased region" description="Basic and acidic residues" evidence="4">
    <location>
        <begin position="170"/>
        <end position="179"/>
    </location>
</feature>
<dbReference type="PROSITE" id="PS50995">
    <property type="entry name" value="HTH_MARR_2"/>
    <property type="match status" value="1"/>
</dbReference>
<evidence type="ECO:0000259" key="5">
    <source>
        <dbReference type="PROSITE" id="PS50995"/>
    </source>
</evidence>
<keyword evidence="3" id="KW-0804">Transcription</keyword>
<reference evidence="6 7" key="1">
    <citation type="submission" date="2013-10" db="EMBL/GenBank/DDBJ databases">
        <authorList>
            <person name="Manrique M."/>
        </authorList>
    </citation>
    <scope>NUCLEOTIDE SEQUENCE [LARGE SCALE GENOMIC DNA]</scope>
    <source>
        <strain evidence="6 7">IM386</strain>
    </source>
</reference>
<name>A0AAV2W668_9BIFI</name>
<dbReference type="Pfam" id="PF12802">
    <property type="entry name" value="MarR_2"/>
    <property type="match status" value="1"/>
</dbReference>
<organism evidence="6 7">
    <name type="scientific">Bifidobacterium animalis subsp. animalis IM386</name>
    <dbReference type="NCBI Taxonomy" id="1402194"/>
    <lineage>
        <taxon>Bacteria</taxon>
        <taxon>Bacillati</taxon>
        <taxon>Actinomycetota</taxon>
        <taxon>Actinomycetes</taxon>
        <taxon>Bifidobacteriales</taxon>
        <taxon>Bifidobacteriaceae</taxon>
        <taxon>Bifidobacterium</taxon>
    </lineage>
</organism>
<dbReference type="SMART" id="SM00347">
    <property type="entry name" value="HTH_MARR"/>
    <property type="match status" value="1"/>
</dbReference>
<dbReference type="PRINTS" id="PR00598">
    <property type="entry name" value="HTHMARR"/>
</dbReference>
<dbReference type="RefSeq" id="WP_014698099.1">
    <property type="nucleotide sequence ID" value="NZ_CBUQ010000008.1"/>
</dbReference>
<dbReference type="InterPro" id="IPR036388">
    <property type="entry name" value="WH-like_DNA-bd_sf"/>
</dbReference>
<evidence type="ECO:0000256" key="2">
    <source>
        <dbReference type="ARBA" id="ARBA00023125"/>
    </source>
</evidence>
<sequence length="190" mass="21504">MEDESAHQTPNASSAEPSELKPSIMIRVLHNMIGRFWNLTLQGDPNVSSQNKSIIAYLDTQRDHDVFQYDIERKFSITRSTASRVLSLMEKKGLITRESVERDARVRKIVLTAQGEQIARDLRSDAALLENTLMQGFSERERVGLMHDLERMKVNLLRLKADVADERLPDAHGMGDGKKTTIRMKGDANA</sequence>
<evidence type="ECO:0000256" key="1">
    <source>
        <dbReference type="ARBA" id="ARBA00023015"/>
    </source>
</evidence>
<dbReference type="GO" id="GO:0003700">
    <property type="term" value="F:DNA-binding transcription factor activity"/>
    <property type="evidence" value="ECO:0007669"/>
    <property type="project" value="InterPro"/>
</dbReference>
<dbReference type="PANTHER" id="PTHR42756">
    <property type="entry name" value="TRANSCRIPTIONAL REGULATOR, MARR"/>
    <property type="match status" value="1"/>
</dbReference>
<dbReference type="SUPFAM" id="SSF46785">
    <property type="entry name" value="Winged helix' DNA-binding domain"/>
    <property type="match status" value="1"/>
</dbReference>
<reference evidence="6 7" key="2">
    <citation type="submission" date="2015-01" db="EMBL/GenBank/DDBJ databases">
        <title>Genome sequence of a Bifidobacterium animalis strain.</title>
        <authorList>
            <person name="Bogovic-Matijasic B."/>
            <person name="Hacin B."/>
            <person name="Citar M."/>
            <person name="Svigelj K."/>
            <person name="Stempelj M."/>
            <person name="Rogelj I."/>
        </authorList>
    </citation>
    <scope>NUCLEOTIDE SEQUENCE [LARGE SCALE GENOMIC DNA]</scope>
    <source>
        <strain evidence="6 7">IM386</strain>
    </source>
</reference>
<dbReference type="Proteomes" id="UP000035645">
    <property type="component" value="Unassembled WGS sequence"/>
</dbReference>
<feature type="domain" description="HTH marR-type" evidence="5">
    <location>
        <begin position="22"/>
        <end position="154"/>
    </location>
</feature>
<protein>
    <submittedName>
        <fullName evidence="6">MarR-type transcriptional regulator</fullName>
    </submittedName>
</protein>
<keyword evidence="2" id="KW-0238">DNA-binding</keyword>
<accession>A0AAV2W668</accession>
<proteinExistence type="predicted"/>
<feature type="region of interest" description="Disordered" evidence="4">
    <location>
        <begin position="170"/>
        <end position="190"/>
    </location>
</feature>
<evidence type="ECO:0000256" key="4">
    <source>
        <dbReference type="SAM" id="MobiDB-lite"/>
    </source>
</evidence>
<dbReference type="GO" id="GO:0003677">
    <property type="term" value="F:DNA binding"/>
    <property type="evidence" value="ECO:0007669"/>
    <property type="project" value="UniProtKB-KW"/>
</dbReference>
<evidence type="ECO:0000313" key="7">
    <source>
        <dbReference type="Proteomes" id="UP000035645"/>
    </source>
</evidence>
<dbReference type="AlphaFoldDB" id="A0AAV2W668"/>
<dbReference type="Gene3D" id="1.10.10.10">
    <property type="entry name" value="Winged helix-like DNA-binding domain superfamily/Winged helix DNA-binding domain"/>
    <property type="match status" value="1"/>
</dbReference>
<dbReference type="InterPro" id="IPR036390">
    <property type="entry name" value="WH_DNA-bd_sf"/>
</dbReference>
<dbReference type="InterPro" id="IPR000835">
    <property type="entry name" value="HTH_MarR-typ"/>
</dbReference>
<evidence type="ECO:0000313" key="6">
    <source>
        <dbReference type="EMBL" id="CDI68200.1"/>
    </source>
</evidence>
<dbReference type="EMBL" id="CBUQ010000008">
    <property type="protein sequence ID" value="CDI68200.1"/>
    <property type="molecule type" value="Genomic_DNA"/>
</dbReference>
<keyword evidence="1" id="KW-0805">Transcription regulation</keyword>